<dbReference type="PANTHER" id="PTHR42064">
    <property type="entry name" value="YALI0F28677P"/>
    <property type="match status" value="1"/>
</dbReference>
<feature type="compositionally biased region" description="Basic residues" evidence="1">
    <location>
        <begin position="1271"/>
        <end position="1285"/>
    </location>
</feature>
<dbReference type="STRING" id="1051890.A0A3N4LUW4"/>
<feature type="region of interest" description="Disordered" evidence="1">
    <location>
        <begin position="1252"/>
        <end position="1287"/>
    </location>
</feature>
<dbReference type="Proteomes" id="UP000267821">
    <property type="component" value="Unassembled WGS sequence"/>
</dbReference>
<feature type="compositionally biased region" description="Polar residues" evidence="1">
    <location>
        <begin position="1441"/>
        <end position="1460"/>
    </location>
</feature>
<gene>
    <name evidence="2" type="ORF">L211DRAFT_780711</name>
</gene>
<feature type="compositionally biased region" description="Acidic residues" evidence="1">
    <location>
        <begin position="681"/>
        <end position="702"/>
    </location>
</feature>
<feature type="region of interest" description="Disordered" evidence="1">
    <location>
        <begin position="1112"/>
        <end position="1135"/>
    </location>
</feature>
<accession>A0A3N4LUW4</accession>
<protein>
    <submittedName>
        <fullName evidence="2">Uncharacterized protein</fullName>
    </submittedName>
</protein>
<feature type="region of interest" description="Disordered" evidence="1">
    <location>
        <begin position="681"/>
        <end position="709"/>
    </location>
</feature>
<organism evidence="2 3">
    <name type="scientific">Terfezia boudieri ATCC MYA-4762</name>
    <dbReference type="NCBI Taxonomy" id="1051890"/>
    <lineage>
        <taxon>Eukaryota</taxon>
        <taxon>Fungi</taxon>
        <taxon>Dikarya</taxon>
        <taxon>Ascomycota</taxon>
        <taxon>Pezizomycotina</taxon>
        <taxon>Pezizomycetes</taxon>
        <taxon>Pezizales</taxon>
        <taxon>Pezizaceae</taxon>
        <taxon>Terfezia</taxon>
    </lineage>
</organism>
<dbReference type="PANTHER" id="PTHR42064:SF1">
    <property type="entry name" value="YALI0F28677P"/>
    <property type="match status" value="1"/>
</dbReference>
<dbReference type="OrthoDB" id="3548913at2759"/>
<sequence>MTVASGKALETFSRPSRLLDIISTTSVPSLPLANGDCYTSELPTTFTKASTTLAELAHLARLQVYQEEKHYQNQGRLYNCLISNALSVRLLRTTGVCHTILVDHLKLDEKKSFATLYNALHDIRNSCEATRRFALLETELETSPIYSAPDEVGKTRGITSWLHELPHQAREAILSFISTIRSNPHYLASRLARLSSAELETLVKFHQPLSPPDSVIANPRRGPTIVNTNARSSSTNLPSPVERLLSFHRNDPLYTLLHSIFANSMGPDTAEDKRRTDMWATIYVKLLNESKGEQFFFAVLDSWAAMREWPAKSNMETCLMTLLQEGAFLLDKSEDQSTGKSQQDIRGKNDLLIEEFFTKGVRTLFQVLDGDPSAGGIPEGVLELGHAILKKVDDPKRKQQAEMIIMIKWFFGRFLMSSIQYPEYHGIMIGYHISEHARLKILRPLVNRMAKIAYNVMWAEFKQTAPVEPSLKSHVESLLARFRARETDSPPVLLQSKSITSPPETLDIQPFIVICPADVLTLYNALYPPTLGGFTESRDIKRLANRPSRPFLTKSSTSGGYEMGSASVLSNSSSSVTSDSASLYAPLLERSSVYEEKISFSSQMPSPSSFTLPSSASIISIDEGSEIEKLGADIRSAVEAMRGRLAPEILSGRCHPCAEKWAVLFISGDGCGLSLKMRSDWEDEDEDDDNGDIDYESDDEGPSEAAGLDTDYHQLKESIKKLLAEYEIPENLTDDGQKFSNRTNAIKNDQAKTKKAVEIEAEVEPELEQSDTSPIQLDPSNPYYPTSNLTAMFAANPKPIACLPRKSHQQLAATKDSALVKMLSAAYQQCMSREDYVRAQQFHKALSQLEKLPPSLARDGYKPLLHIFARGSRVAISKASGALEDIEAWFVWLTSAQERQDAAVKDGINRIRDLRDKMWYVTDVRNSAAYEEAKGITLALKKMGQPVKPNTGKTAPVKGSRTSLGHRISTSNISLLKSDTLMDILAAPVEHGGPNKLSDEQADITATYLSRFSVENFCKGEERIHRFCYEIDKCVSKLVGDGILDSPVLWSSELFSRDDRDLATACRKGEVHLPGLGTLSLSGDHGIESDGSSNARRGFDLLRKPSTSDLLSLGRSRLSSSGTDIPSSRSRTRSTSIATLDSMIDQQDLFGMPSPKTNQESTATFWSPFASLASASRAKTPHSPAAMMIKPPEEVNEKKRKFLSQLKQNLTGLLLSDLGTEVFNQGSETDAWFSGGLGDECIQRKEEQEAEARKKLVEKTAGSKLNSGGKKMSRKKSMKSLRRTATHNSGILEALGKGEKGELAAPIATLENVAHEPHSGEENSSSSDAAARAPNAKGSKKGGLTVFPYNHAFKSLLNKFSTHPNPYQKLYALYELELLIVASLSPTAPKFINRKMSNSPLFGSLGELTSQISNLQLSQPTNLEGVIANVEERLSHVMGKTGTTSPLMTPTGSRSPTSVAPSTDMIVEVLQNLFRQADIRPRTLFRDLQYVAAFVPASILDMTEIGKAFWDTGLAALGLKQDVCRTMVEIADEIIAYHTKKRQSESKSKNIDQGGNDQLARYSMKDAARMWTITAMEGDPTAQRELAIFYLTNPSLLPRWTKPLSRPKDTFRPDMMVAKGEDPEKRDPATMCVSYHWMELSSQGGDELAKKYLRQRDEGW</sequence>
<feature type="region of interest" description="Disordered" evidence="1">
    <location>
        <begin position="945"/>
        <end position="964"/>
    </location>
</feature>
<evidence type="ECO:0000256" key="1">
    <source>
        <dbReference type="SAM" id="MobiDB-lite"/>
    </source>
</evidence>
<feature type="region of interest" description="Disordered" evidence="1">
    <location>
        <begin position="1440"/>
        <end position="1460"/>
    </location>
</feature>
<reference evidence="2 3" key="1">
    <citation type="journal article" date="2018" name="Nat. Ecol. Evol.">
        <title>Pezizomycetes genomes reveal the molecular basis of ectomycorrhizal truffle lifestyle.</title>
        <authorList>
            <person name="Murat C."/>
            <person name="Payen T."/>
            <person name="Noel B."/>
            <person name="Kuo A."/>
            <person name="Morin E."/>
            <person name="Chen J."/>
            <person name="Kohler A."/>
            <person name="Krizsan K."/>
            <person name="Balestrini R."/>
            <person name="Da Silva C."/>
            <person name="Montanini B."/>
            <person name="Hainaut M."/>
            <person name="Levati E."/>
            <person name="Barry K.W."/>
            <person name="Belfiori B."/>
            <person name="Cichocki N."/>
            <person name="Clum A."/>
            <person name="Dockter R.B."/>
            <person name="Fauchery L."/>
            <person name="Guy J."/>
            <person name="Iotti M."/>
            <person name="Le Tacon F."/>
            <person name="Lindquist E.A."/>
            <person name="Lipzen A."/>
            <person name="Malagnac F."/>
            <person name="Mello A."/>
            <person name="Molinier V."/>
            <person name="Miyauchi S."/>
            <person name="Poulain J."/>
            <person name="Riccioni C."/>
            <person name="Rubini A."/>
            <person name="Sitrit Y."/>
            <person name="Splivallo R."/>
            <person name="Traeger S."/>
            <person name="Wang M."/>
            <person name="Zifcakova L."/>
            <person name="Wipf D."/>
            <person name="Zambonelli A."/>
            <person name="Paolocci F."/>
            <person name="Nowrousian M."/>
            <person name="Ottonello S."/>
            <person name="Baldrian P."/>
            <person name="Spatafora J.W."/>
            <person name="Henrissat B."/>
            <person name="Nagy L.G."/>
            <person name="Aury J.M."/>
            <person name="Wincker P."/>
            <person name="Grigoriev I.V."/>
            <person name="Bonfante P."/>
            <person name="Martin F.M."/>
        </authorList>
    </citation>
    <scope>NUCLEOTIDE SEQUENCE [LARGE SCALE GENOMIC DNA]</scope>
    <source>
        <strain evidence="2 3">ATCC MYA-4762</strain>
    </source>
</reference>
<dbReference type="InParanoid" id="A0A3N4LUW4"/>
<proteinExistence type="predicted"/>
<feature type="region of interest" description="Disordered" evidence="1">
    <location>
        <begin position="1315"/>
        <end position="1341"/>
    </location>
</feature>
<evidence type="ECO:0000313" key="2">
    <source>
        <dbReference type="EMBL" id="RPB26703.1"/>
    </source>
</evidence>
<name>A0A3N4LUW4_9PEZI</name>
<dbReference type="EMBL" id="ML121533">
    <property type="protein sequence ID" value="RPB26703.1"/>
    <property type="molecule type" value="Genomic_DNA"/>
</dbReference>
<keyword evidence="3" id="KW-1185">Reference proteome</keyword>
<evidence type="ECO:0000313" key="3">
    <source>
        <dbReference type="Proteomes" id="UP000267821"/>
    </source>
</evidence>